<feature type="region of interest" description="Disordered" evidence="1">
    <location>
        <begin position="1"/>
        <end position="31"/>
    </location>
</feature>
<protein>
    <submittedName>
        <fullName evidence="2">Uncharacterized protein</fullName>
    </submittedName>
</protein>
<gene>
    <name evidence="2" type="ORF">LSTR_LSTR012036</name>
</gene>
<evidence type="ECO:0000313" key="3">
    <source>
        <dbReference type="Proteomes" id="UP000291343"/>
    </source>
</evidence>
<organism evidence="2 3">
    <name type="scientific">Laodelphax striatellus</name>
    <name type="common">Small brown planthopper</name>
    <name type="synonym">Delphax striatella</name>
    <dbReference type="NCBI Taxonomy" id="195883"/>
    <lineage>
        <taxon>Eukaryota</taxon>
        <taxon>Metazoa</taxon>
        <taxon>Ecdysozoa</taxon>
        <taxon>Arthropoda</taxon>
        <taxon>Hexapoda</taxon>
        <taxon>Insecta</taxon>
        <taxon>Pterygota</taxon>
        <taxon>Neoptera</taxon>
        <taxon>Paraneoptera</taxon>
        <taxon>Hemiptera</taxon>
        <taxon>Auchenorrhyncha</taxon>
        <taxon>Fulgoroidea</taxon>
        <taxon>Delphacidae</taxon>
        <taxon>Criomorphinae</taxon>
        <taxon>Laodelphax</taxon>
    </lineage>
</organism>
<keyword evidence="3" id="KW-1185">Reference proteome</keyword>
<accession>A0A482XLV0</accession>
<sequence>MDKDTSAVKAASEQTGYTRHEPEPGKAESENGTSFWPDILLCERCLASPSEYARFGKEWFWVAAVCLSHDSVSVPAGGLLVRCCCLHECFLKSKAGSSCSQPHGHRPRVTAPRGSATPNSSRSPQSTTLFITHTPTPQHPPQSLVESLAGGLS</sequence>
<evidence type="ECO:0000313" key="2">
    <source>
        <dbReference type="EMBL" id="RZF46813.1"/>
    </source>
</evidence>
<dbReference type="InParanoid" id="A0A482XLV0"/>
<reference evidence="2 3" key="1">
    <citation type="journal article" date="2017" name="Gigascience">
        <title>Genome sequence of the small brown planthopper, Laodelphax striatellus.</title>
        <authorList>
            <person name="Zhu J."/>
            <person name="Jiang F."/>
            <person name="Wang X."/>
            <person name="Yang P."/>
            <person name="Bao Y."/>
            <person name="Zhao W."/>
            <person name="Wang W."/>
            <person name="Lu H."/>
            <person name="Wang Q."/>
            <person name="Cui N."/>
            <person name="Li J."/>
            <person name="Chen X."/>
            <person name="Luo L."/>
            <person name="Yu J."/>
            <person name="Kang L."/>
            <person name="Cui F."/>
        </authorList>
    </citation>
    <scope>NUCLEOTIDE SEQUENCE [LARGE SCALE GENOMIC DNA]</scope>
    <source>
        <strain evidence="2">Lst14</strain>
    </source>
</reference>
<evidence type="ECO:0000256" key="1">
    <source>
        <dbReference type="SAM" id="MobiDB-lite"/>
    </source>
</evidence>
<feature type="compositionally biased region" description="Polar residues" evidence="1">
    <location>
        <begin position="116"/>
        <end position="131"/>
    </location>
</feature>
<proteinExistence type="predicted"/>
<comment type="caution">
    <text evidence="2">The sequence shown here is derived from an EMBL/GenBank/DDBJ whole genome shotgun (WGS) entry which is preliminary data.</text>
</comment>
<dbReference type="AlphaFoldDB" id="A0A482XLV0"/>
<name>A0A482XLV0_LAOST</name>
<feature type="compositionally biased region" description="Basic and acidic residues" evidence="1">
    <location>
        <begin position="18"/>
        <end position="29"/>
    </location>
</feature>
<feature type="region of interest" description="Disordered" evidence="1">
    <location>
        <begin position="95"/>
        <end position="153"/>
    </location>
</feature>
<dbReference type="Proteomes" id="UP000291343">
    <property type="component" value="Unassembled WGS sequence"/>
</dbReference>
<dbReference type="EMBL" id="QKKF02005673">
    <property type="protein sequence ID" value="RZF46813.1"/>
    <property type="molecule type" value="Genomic_DNA"/>
</dbReference>